<keyword evidence="9" id="KW-1185">Reference proteome</keyword>
<dbReference type="GO" id="GO:0016020">
    <property type="term" value="C:membrane"/>
    <property type="evidence" value="ECO:0007669"/>
    <property type="project" value="UniProtKB-SubCell"/>
</dbReference>
<evidence type="ECO:0000256" key="6">
    <source>
        <dbReference type="ARBA" id="ARBA00023136"/>
    </source>
</evidence>
<evidence type="ECO:0000256" key="3">
    <source>
        <dbReference type="ARBA" id="ARBA00022448"/>
    </source>
</evidence>
<keyword evidence="6 7" id="KW-0472">Membrane</keyword>
<dbReference type="EMBL" id="KB870816">
    <property type="protein sequence ID" value="EOA12331.1"/>
    <property type="molecule type" value="Genomic_DNA"/>
</dbReference>
<feature type="transmembrane region" description="Helical" evidence="7">
    <location>
        <begin position="433"/>
        <end position="457"/>
    </location>
</feature>
<evidence type="ECO:0000256" key="2">
    <source>
        <dbReference type="ARBA" id="ARBA00010199"/>
    </source>
</evidence>
<dbReference type="GO" id="GO:0015297">
    <property type="term" value="F:antiporter activity"/>
    <property type="evidence" value="ECO:0007669"/>
    <property type="project" value="InterPro"/>
</dbReference>
<feature type="transmembrane region" description="Helical" evidence="7">
    <location>
        <begin position="372"/>
        <end position="393"/>
    </location>
</feature>
<keyword evidence="4 7" id="KW-0812">Transmembrane</keyword>
<dbReference type="STRING" id="81985.R0EU68"/>
<evidence type="ECO:0000256" key="4">
    <source>
        <dbReference type="ARBA" id="ARBA00022692"/>
    </source>
</evidence>
<feature type="transmembrane region" description="Helical" evidence="7">
    <location>
        <begin position="142"/>
        <end position="164"/>
    </location>
</feature>
<feature type="transmembrane region" description="Helical" evidence="7">
    <location>
        <begin position="31"/>
        <end position="55"/>
    </location>
</feature>
<accession>R0EU68</accession>
<evidence type="ECO:0000256" key="1">
    <source>
        <dbReference type="ARBA" id="ARBA00004141"/>
    </source>
</evidence>
<dbReference type="Proteomes" id="UP000029121">
    <property type="component" value="Unassembled WGS sequence"/>
</dbReference>
<feature type="transmembrane region" description="Helical" evidence="7">
    <location>
        <begin position="176"/>
        <end position="199"/>
    </location>
</feature>
<feature type="transmembrane region" description="Helical" evidence="7">
    <location>
        <begin position="249"/>
        <end position="269"/>
    </location>
</feature>
<comment type="subcellular location">
    <subcellularLocation>
        <location evidence="1">Membrane</location>
        <topology evidence="1">Multi-pass membrane protein</topology>
    </subcellularLocation>
</comment>
<dbReference type="CDD" id="cd13132">
    <property type="entry name" value="MATE_eukaryotic"/>
    <property type="match status" value="1"/>
</dbReference>
<reference evidence="9" key="1">
    <citation type="journal article" date="2013" name="Nat. Genet.">
        <title>The Capsella rubella genome and the genomic consequences of rapid mating system evolution.</title>
        <authorList>
            <person name="Slotte T."/>
            <person name="Hazzouri K.M."/>
            <person name="Agren J.A."/>
            <person name="Koenig D."/>
            <person name="Maumus F."/>
            <person name="Guo Y.L."/>
            <person name="Steige K."/>
            <person name="Platts A.E."/>
            <person name="Escobar J.S."/>
            <person name="Newman L.K."/>
            <person name="Wang W."/>
            <person name="Mandakova T."/>
            <person name="Vello E."/>
            <person name="Smith L.M."/>
            <person name="Henz S.R."/>
            <person name="Steffen J."/>
            <person name="Takuno S."/>
            <person name="Brandvain Y."/>
            <person name="Coop G."/>
            <person name="Andolfatto P."/>
            <person name="Hu T.T."/>
            <person name="Blanchette M."/>
            <person name="Clark R.M."/>
            <person name="Quesneville H."/>
            <person name="Nordborg M."/>
            <person name="Gaut B.S."/>
            <person name="Lysak M.A."/>
            <person name="Jenkins J."/>
            <person name="Grimwood J."/>
            <person name="Chapman J."/>
            <person name="Prochnik S."/>
            <person name="Shu S."/>
            <person name="Rokhsar D."/>
            <person name="Schmutz J."/>
            <person name="Weigel D."/>
            <person name="Wright S.I."/>
        </authorList>
    </citation>
    <scope>NUCLEOTIDE SEQUENCE [LARGE SCALE GENOMIC DNA]</scope>
    <source>
        <strain evidence="9">cv. Monte Gargano</strain>
    </source>
</reference>
<feature type="transmembrane region" description="Helical" evidence="7">
    <location>
        <begin position="205"/>
        <end position="228"/>
    </location>
</feature>
<organism evidence="8 9">
    <name type="scientific">Capsella rubella</name>
    <dbReference type="NCBI Taxonomy" id="81985"/>
    <lineage>
        <taxon>Eukaryota</taxon>
        <taxon>Viridiplantae</taxon>
        <taxon>Streptophyta</taxon>
        <taxon>Embryophyta</taxon>
        <taxon>Tracheophyta</taxon>
        <taxon>Spermatophyta</taxon>
        <taxon>Magnoliopsida</taxon>
        <taxon>eudicotyledons</taxon>
        <taxon>Gunneridae</taxon>
        <taxon>Pentapetalae</taxon>
        <taxon>rosids</taxon>
        <taxon>malvids</taxon>
        <taxon>Brassicales</taxon>
        <taxon>Brassicaceae</taxon>
        <taxon>Camelineae</taxon>
        <taxon>Capsella</taxon>
    </lineage>
</organism>
<dbReference type="eggNOG" id="KOG1347">
    <property type="taxonomic scope" value="Eukaryota"/>
</dbReference>
<dbReference type="AlphaFoldDB" id="R0EU68"/>
<evidence type="ECO:0000313" key="8">
    <source>
        <dbReference type="EMBL" id="EOA12331.1"/>
    </source>
</evidence>
<feature type="transmembrane region" description="Helical" evidence="7">
    <location>
        <begin position="289"/>
        <end position="315"/>
    </location>
</feature>
<feature type="transmembrane region" description="Helical" evidence="7">
    <location>
        <begin position="110"/>
        <end position="130"/>
    </location>
</feature>
<feature type="transmembrane region" description="Helical" evidence="7">
    <location>
        <begin position="67"/>
        <end position="89"/>
    </location>
</feature>
<keyword evidence="5 7" id="KW-1133">Transmembrane helix</keyword>
<evidence type="ECO:0000256" key="7">
    <source>
        <dbReference type="RuleBase" id="RU004914"/>
    </source>
</evidence>
<evidence type="ECO:0000256" key="5">
    <source>
        <dbReference type="ARBA" id="ARBA00022989"/>
    </source>
</evidence>
<evidence type="ECO:0000313" key="9">
    <source>
        <dbReference type="Proteomes" id="UP000029121"/>
    </source>
</evidence>
<sequence length="500" mass="55249">MGKEFSLVLEEEQEDNMNGTSYLSVEMMKKVSYMAAPMVAVSVSQCLLQVISMVMAGHLDELSLSGVAIATSLTNVTGFSLLVGLAGALDTLCGQAFGAEQYGKIGSYTYSSMLVLLVFCFPISFLWFFMENILKLFHQDPLISKLACKYSIWLIPALFGYALLQPMTRYFQSQGLVLPLFISSLGALCFHIPFCWLLVYKLRFGIVGSALSIGFSYWLNVFLLWIFMRDSALHHEMSNLRLQELISSMKQFITLAIPSAMMICLEWWSFEILLLMSGLLPNSKLETSVISICLATSTVHFLLVNAIGAAASTYVSNELGAGNPKAVRAAVNSAIFLAGVAATISSISLYSYRRSWSYIFSNEREVAHYTTQITPILCLSIVVNSFLAVLSGVARGTGWQRIGGYASIGSYYLVGIPLGWILCFVLKLRGKGLWISILISSTLQLSVLAFVTFFSNWEEEATKARARVFEMTPQVEGKQNTQNILKEDTQVLLNDASETV</sequence>
<dbReference type="GO" id="GO:0042910">
    <property type="term" value="F:xenobiotic transmembrane transporter activity"/>
    <property type="evidence" value="ECO:0007669"/>
    <property type="project" value="InterPro"/>
</dbReference>
<dbReference type="PANTHER" id="PTHR11206">
    <property type="entry name" value="MULTIDRUG RESISTANCE PROTEIN"/>
    <property type="match status" value="1"/>
</dbReference>
<dbReference type="GO" id="GO:1990961">
    <property type="term" value="P:xenobiotic detoxification by transmembrane export across the plasma membrane"/>
    <property type="evidence" value="ECO:0007669"/>
    <property type="project" value="InterPro"/>
</dbReference>
<dbReference type="Pfam" id="PF01554">
    <property type="entry name" value="MatE"/>
    <property type="match status" value="2"/>
</dbReference>
<keyword evidence="3" id="KW-0813">Transport</keyword>
<gene>
    <name evidence="8" type="ORF">CARUB_v10007927mg</name>
</gene>
<dbReference type="KEGG" id="crb:17874554"/>
<comment type="similarity">
    <text evidence="2 7">Belongs to the multi antimicrobial extrusion (MATE) (TC 2.A.66.1) family.</text>
</comment>
<feature type="transmembrane region" description="Helical" evidence="7">
    <location>
        <begin position="327"/>
        <end position="352"/>
    </location>
</feature>
<feature type="transmembrane region" description="Helical" evidence="7">
    <location>
        <begin position="405"/>
        <end position="427"/>
    </location>
</feature>
<dbReference type="OrthoDB" id="2126698at2759"/>
<dbReference type="NCBIfam" id="TIGR00797">
    <property type="entry name" value="matE"/>
    <property type="match status" value="1"/>
</dbReference>
<dbReference type="InterPro" id="IPR045069">
    <property type="entry name" value="MATE_euk"/>
</dbReference>
<protein>
    <recommendedName>
        <fullName evidence="7">Protein DETOXIFICATION</fullName>
    </recommendedName>
    <alternativeName>
        <fullName evidence="7">Multidrug and toxic compound extrusion protein</fullName>
    </alternativeName>
</protein>
<proteinExistence type="inferred from homology"/>
<dbReference type="InterPro" id="IPR002528">
    <property type="entry name" value="MATE_fam"/>
</dbReference>
<name>R0EU68_9BRAS</name>